<dbReference type="InterPro" id="IPR001841">
    <property type="entry name" value="Znf_RING"/>
</dbReference>
<comment type="caution">
    <text evidence="12">The sequence shown here is derived from an EMBL/GenBank/DDBJ whole genome shotgun (WGS) entry which is preliminary data.</text>
</comment>
<comment type="similarity">
    <text evidence="7">Belongs to the RING-type zinc finger family. ATL subfamily.</text>
</comment>
<dbReference type="InterPro" id="IPR013083">
    <property type="entry name" value="Znf_RING/FYVE/PHD"/>
</dbReference>
<dbReference type="PANTHER" id="PTHR14155:SF627">
    <property type="entry name" value="OS06G0192800 PROTEIN"/>
    <property type="match status" value="1"/>
</dbReference>
<dbReference type="GO" id="GO:0061630">
    <property type="term" value="F:ubiquitin protein ligase activity"/>
    <property type="evidence" value="ECO:0007669"/>
    <property type="project" value="UniProtKB-EC"/>
</dbReference>
<evidence type="ECO:0000256" key="6">
    <source>
        <dbReference type="ARBA" id="ARBA00022833"/>
    </source>
</evidence>
<name>A0A4S4EGS0_CAMSN</name>
<organism evidence="12 13">
    <name type="scientific">Camellia sinensis var. sinensis</name>
    <name type="common">China tea</name>
    <dbReference type="NCBI Taxonomy" id="542762"/>
    <lineage>
        <taxon>Eukaryota</taxon>
        <taxon>Viridiplantae</taxon>
        <taxon>Streptophyta</taxon>
        <taxon>Embryophyta</taxon>
        <taxon>Tracheophyta</taxon>
        <taxon>Spermatophyta</taxon>
        <taxon>Magnoliopsida</taxon>
        <taxon>eudicotyledons</taxon>
        <taxon>Gunneridae</taxon>
        <taxon>Pentapetalae</taxon>
        <taxon>asterids</taxon>
        <taxon>Ericales</taxon>
        <taxon>Theaceae</taxon>
        <taxon>Camellia</taxon>
    </lineage>
</organism>
<evidence type="ECO:0000256" key="9">
    <source>
        <dbReference type="SAM" id="MobiDB-lite"/>
    </source>
</evidence>
<accession>A0A4S4EGS0</accession>
<dbReference type="Pfam" id="PF13639">
    <property type="entry name" value="zf-RING_2"/>
    <property type="match status" value="1"/>
</dbReference>
<protein>
    <recommendedName>
        <fullName evidence="2">RING-type E3 ubiquitin transferase</fullName>
        <ecNumber evidence="2">2.3.2.27</ecNumber>
    </recommendedName>
</protein>
<dbReference type="AlphaFoldDB" id="A0A4S4EGS0"/>
<dbReference type="InterPro" id="IPR053238">
    <property type="entry name" value="RING-H2_zinc_finger"/>
</dbReference>
<evidence type="ECO:0000313" key="12">
    <source>
        <dbReference type="EMBL" id="THG15659.1"/>
    </source>
</evidence>
<keyword evidence="5" id="KW-0833">Ubl conjugation pathway</keyword>
<evidence type="ECO:0000256" key="10">
    <source>
        <dbReference type="SAM" id="Phobius"/>
    </source>
</evidence>
<evidence type="ECO:0000313" key="13">
    <source>
        <dbReference type="Proteomes" id="UP000306102"/>
    </source>
</evidence>
<keyword evidence="6" id="KW-0862">Zinc</keyword>
<gene>
    <name evidence="12" type="ORF">TEA_005791</name>
</gene>
<dbReference type="SMART" id="SM00184">
    <property type="entry name" value="RING"/>
    <property type="match status" value="1"/>
</dbReference>
<feature type="region of interest" description="Disordered" evidence="9">
    <location>
        <begin position="1"/>
        <end position="32"/>
    </location>
</feature>
<dbReference type="PANTHER" id="PTHR14155">
    <property type="entry name" value="RING FINGER DOMAIN-CONTAINING"/>
    <property type="match status" value="1"/>
</dbReference>
<evidence type="ECO:0000256" key="7">
    <source>
        <dbReference type="ARBA" id="ARBA00024209"/>
    </source>
</evidence>
<dbReference type="PROSITE" id="PS50089">
    <property type="entry name" value="ZF_RING_2"/>
    <property type="match status" value="1"/>
</dbReference>
<dbReference type="CDD" id="cd16454">
    <property type="entry name" value="RING-H2_PA-TM-RING"/>
    <property type="match status" value="1"/>
</dbReference>
<dbReference type="Gene3D" id="3.30.40.10">
    <property type="entry name" value="Zinc/RING finger domain, C3HC4 (zinc finger)"/>
    <property type="match status" value="1"/>
</dbReference>
<evidence type="ECO:0000256" key="2">
    <source>
        <dbReference type="ARBA" id="ARBA00012483"/>
    </source>
</evidence>
<evidence type="ECO:0000256" key="3">
    <source>
        <dbReference type="ARBA" id="ARBA00022723"/>
    </source>
</evidence>
<dbReference type="EC" id="2.3.2.27" evidence="2"/>
<feature type="transmembrane region" description="Helical" evidence="10">
    <location>
        <begin position="86"/>
        <end position="106"/>
    </location>
</feature>
<evidence type="ECO:0000259" key="11">
    <source>
        <dbReference type="PROSITE" id="PS50089"/>
    </source>
</evidence>
<keyword evidence="3" id="KW-0479">Metal-binding</keyword>
<keyword evidence="13" id="KW-1185">Reference proteome</keyword>
<feature type="domain" description="RING-type" evidence="11">
    <location>
        <begin position="149"/>
        <end position="191"/>
    </location>
</feature>
<dbReference type="EMBL" id="SDRB02004588">
    <property type="protein sequence ID" value="THG15659.1"/>
    <property type="molecule type" value="Genomic_DNA"/>
</dbReference>
<evidence type="ECO:0000256" key="4">
    <source>
        <dbReference type="ARBA" id="ARBA00022771"/>
    </source>
</evidence>
<keyword evidence="10" id="KW-0812">Transmembrane</keyword>
<proteinExistence type="inferred from homology"/>
<evidence type="ECO:0000256" key="5">
    <source>
        <dbReference type="ARBA" id="ARBA00022786"/>
    </source>
</evidence>
<dbReference type="GO" id="GO:0008270">
    <property type="term" value="F:zinc ion binding"/>
    <property type="evidence" value="ECO:0007669"/>
    <property type="project" value="UniProtKB-KW"/>
</dbReference>
<dbReference type="SUPFAM" id="SSF57850">
    <property type="entry name" value="RING/U-box"/>
    <property type="match status" value="1"/>
</dbReference>
<keyword evidence="10" id="KW-0472">Membrane</keyword>
<dbReference type="Proteomes" id="UP000306102">
    <property type="component" value="Unassembled WGS sequence"/>
</dbReference>
<feature type="compositionally biased region" description="Low complexity" evidence="9">
    <location>
        <begin position="14"/>
        <end position="24"/>
    </location>
</feature>
<keyword evidence="4 8" id="KW-0863">Zinc-finger</keyword>
<reference evidence="12 13" key="1">
    <citation type="journal article" date="2018" name="Proc. Natl. Acad. Sci. U.S.A.">
        <title>Draft genome sequence of Camellia sinensis var. sinensis provides insights into the evolution of the tea genome and tea quality.</title>
        <authorList>
            <person name="Wei C."/>
            <person name="Yang H."/>
            <person name="Wang S."/>
            <person name="Zhao J."/>
            <person name="Liu C."/>
            <person name="Gao L."/>
            <person name="Xia E."/>
            <person name="Lu Y."/>
            <person name="Tai Y."/>
            <person name="She G."/>
            <person name="Sun J."/>
            <person name="Cao H."/>
            <person name="Tong W."/>
            <person name="Gao Q."/>
            <person name="Li Y."/>
            <person name="Deng W."/>
            <person name="Jiang X."/>
            <person name="Wang W."/>
            <person name="Chen Q."/>
            <person name="Zhang S."/>
            <person name="Li H."/>
            <person name="Wu J."/>
            <person name="Wang P."/>
            <person name="Li P."/>
            <person name="Shi C."/>
            <person name="Zheng F."/>
            <person name="Jian J."/>
            <person name="Huang B."/>
            <person name="Shan D."/>
            <person name="Shi M."/>
            <person name="Fang C."/>
            <person name="Yue Y."/>
            <person name="Li F."/>
            <person name="Li D."/>
            <person name="Wei S."/>
            <person name="Han B."/>
            <person name="Jiang C."/>
            <person name="Yin Y."/>
            <person name="Xia T."/>
            <person name="Zhang Z."/>
            <person name="Bennetzen J.L."/>
            <person name="Zhao S."/>
            <person name="Wan X."/>
        </authorList>
    </citation>
    <scope>NUCLEOTIDE SEQUENCE [LARGE SCALE GENOMIC DNA]</scope>
    <source>
        <strain evidence="13">cv. Shuchazao</strain>
        <tissue evidence="12">Leaf</tissue>
    </source>
</reference>
<evidence type="ECO:0000256" key="8">
    <source>
        <dbReference type="PROSITE-ProRule" id="PRU00175"/>
    </source>
</evidence>
<comment type="catalytic activity">
    <reaction evidence="1">
        <text>S-ubiquitinyl-[E2 ubiquitin-conjugating enzyme]-L-cysteine + [acceptor protein]-L-lysine = [E2 ubiquitin-conjugating enzyme]-L-cysteine + N(6)-ubiquitinyl-[acceptor protein]-L-lysine.</text>
        <dbReference type="EC" id="2.3.2.27"/>
    </reaction>
</comment>
<sequence>MIEDLQRTVTDLASKTSAPSSTTSHTREFMSKGSPALERAVFEECQSLGKVEASRKNKIGADMDPHEHLLLAVEALKAEGLNKEQVLAVIEVSMVIIWAIIIFISFKSVAAQGLAPPVIAQGLDPLIVESFPVLTFPIDGEVGFDITDCHICLEEFLQGDNVRVLPACRHIYHIDCIQTWLTRDTQCPDCRYNYATWELENMPPNLP</sequence>
<keyword evidence="10" id="KW-1133">Transmembrane helix</keyword>
<evidence type="ECO:0000256" key="1">
    <source>
        <dbReference type="ARBA" id="ARBA00000900"/>
    </source>
</evidence>